<dbReference type="EMBL" id="KV087054">
    <property type="protein sequence ID" value="KZT76860.1"/>
    <property type="molecule type" value="Genomic_DNA"/>
</dbReference>
<organism evidence="2 3">
    <name type="scientific">Dorcoceras hygrometricum</name>
    <dbReference type="NCBI Taxonomy" id="472368"/>
    <lineage>
        <taxon>Eukaryota</taxon>
        <taxon>Viridiplantae</taxon>
        <taxon>Streptophyta</taxon>
        <taxon>Embryophyta</taxon>
        <taxon>Tracheophyta</taxon>
        <taxon>Spermatophyta</taxon>
        <taxon>Magnoliopsida</taxon>
        <taxon>eudicotyledons</taxon>
        <taxon>Gunneridae</taxon>
        <taxon>Pentapetalae</taxon>
        <taxon>asterids</taxon>
        <taxon>lamiids</taxon>
        <taxon>Lamiales</taxon>
        <taxon>Gesneriaceae</taxon>
        <taxon>Didymocarpoideae</taxon>
        <taxon>Trichosporeae</taxon>
        <taxon>Loxocarpinae</taxon>
        <taxon>Dorcoceras</taxon>
    </lineage>
</organism>
<dbReference type="Proteomes" id="UP000250235">
    <property type="component" value="Unassembled WGS sequence"/>
</dbReference>
<feature type="region of interest" description="Disordered" evidence="1">
    <location>
        <begin position="1"/>
        <end position="22"/>
    </location>
</feature>
<keyword evidence="3" id="KW-1185">Reference proteome</keyword>
<gene>
    <name evidence="2" type="ORF">F511_46115</name>
</gene>
<sequence>MSNVEQEADNSKRNSEEGDVVLKNQQMMKKTARALSIDDVISSHITISRKLKSSFVEKRKDKDSADDI</sequence>
<dbReference type="AlphaFoldDB" id="A0A2Z7A1T5"/>
<evidence type="ECO:0000256" key="1">
    <source>
        <dbReference type="SAM" id="MobiDB-lite"/>
    </source>
</evidence>
<evidence type="ECO:0000313" key="2">
    <source>
        <dbReference type="EMBL" id="KZT76860.1"/>
    </source>
</evidence>
<proteinExistence type="predicted"/>
<name>A0A2Z7A1T5_9LAMI</name>
<protein>
    <submittedName>
        <fullName evidence="2">Uncharacterized protein</fullName>
    </submittedName>
</protein>
<accession>A0A2Z7A1T5</accession>
<reference evidence="2 3" key="1">
    <citation type="journal article" date="2015" name="Proc. Natl. Acad. Sci. U.S.A.">
        <title>The resurrection genome of Boea hygrometrica: A blueprint for survival of dehydration.</title>
        <authorList>
            <person name="Xiao L."/>
            <person name="Yang G."/>
            <person name="Zhang L."/>
            <person name="Yang X."/>
            <person name="Zhao S."/>
            <person name="Ji Z."/>
            <person name="Zhou Q."/>
            <person name="Hu M."/>
            <person name="Wang Y."/>
            <person name="Chen M."/>
            <person name="Xu Y."/>
            <person name="Jin H."/>
            <person name="Xiao X."/>
            <person name="Hu G."/>
            <person name="Bao F."/>
            <person name="Hu Y."/>
            <person name="Wan P."/>
            <person name="Li L."/>
            <person name="Deng X."/>
            <person name="Kuang T."/>
            <person name="Xiang C."/>
            <person name="Zhu J.K."/>
            <person name="Oliver M.J."/>
            <person name="He Y."/>
        </authorList>
    </citation>
    <scope>NUCLEOTIDE SEQUENCE [LARGE SCALE GENOMIC DNA]</scope>
    <source>
        <strain evidence="3">cv. XS01</strain>
    </source>
</reference>
<evidence type="ECO:0000313" key="3">
    <source>
        <dbReference type="Proteomes" id="UP000250235"/>
    </source>
</evidence>